<keyword evidence="5" id="KW-1185">Reference proteome</keyword>
<dbReference type="PANTHER" id="PTHR30006">
    <property type="entry name" value="THIAMINE-BINDING PERIPLASMIC PROTEIN-RELATED"/>
    <property type="match status" value="1"/>
</dbReference>
<dbReference type="Proteomes" id="UP000030528">
    <property type="component" value="Unassembled WGS sequence"/>
</dbReference>
<dbReference type="OrthoDB" id="179400at2"/>
<evidence type="ECO:0000313" key="4">
    <source>
        <dbReference type="EMBL" id="KGX94021.1"/>
    </source>
</evidence>
<keyword evidence="1 3" id="KW-0732">Signal</keyword>
<dbReference type="EMBL" id="AVPE01000001">
    <property type="protein sequence ID" value="KGX94021.1"/>
    <property type="molecule type" value="Genomic_DNA"/>
</dbReference>
<dbReference type="InterPro" id="IPR026045">
    <property type="entry name" value="Ferric-bd"/>
</dbReference>
<reference evidence="4 5" key="1">
    <citation type="submission" date="2013-08" db="EMBL/GenBank/DDBJ databases">
        <authorList>
            <person name="Huang J."/>
            <person name="Wang G."/>
        </authorList>
    </citation>
    <scope>NUCLEOTIDE SEQUENCE [LARGE SCALE GENOMIC DNA]</scope>
    <source>
        <strain evidence="4 5">JSM 076056</strain>
    </source>
</reference>
<comment type="caution">
    <text evidence="4">The sequence shown here is derived from an EMBL/GenBank/DDBJ whole genome shotgun (WGS) entry which is preliminary data.</text>
</comment>
<organism evidence="4 5">
    <name type="scientific">Pontibacillus halophilus JSM 076056 = DSM 19796</name>
    <dbReference type="NCBI Taxonomy" id="1385510"/>
    <lineage>
        <taxon>Bacteria</taxon>
        <taxon>Bacillati</taxon>
        <taxon>Bacillota</taxon>
        <taxon>Bacilli</taxon>
        <taxon>Bacillales</taxon>
        <taxon>Bacillaceae</taxon>
        <taxon>Pontibacillus</taxon>
    </lineage>
</organism>
<keyword evidence="2" id="KW-0408">Iron</keyword>
<dbReference type="Pfam" id="PF13343">
    <property type="entry name" value="SBP_bac_6"/>
    <property type="match status" value="1"/>
</dbReference>
<accession>A0A0A5GLA0</accession>
<evidence type="ECO:0000256" key="2">
    <source>
        <dbReference type="PIRSR" id="PIRSR002825-1"/>
    </source>
</evidence>
<dbReference type="GO" id="GO:0015888">
    <property type="term" value="P:thiamine transport"/>
    <property type="evidence" value="ECO:0007669"/>
    <property type="project" value="TreeGrafter"/>
</dbReference>
<dbReference type="GO" id="GO:0030975">
    <property type="term" value="F:thiamine binding"/>
    <property type="evidence" value="ECO:0007669"/>
    <property type="project" value="TreeGrafter"/>
</dbReference>
<dbReference type="SUPFAM" id="SSF53850">
    <property type="entry name" value="Periplasmic binding protein-like II"/>
    <property type="match status" value="1"/>
</dbReference>
<evidence type="ECO:0000313" key="5">
    <source>
        <dbReference type="Proteomes" id="UP000030528"/>
    </source>
</evidence>
<sequence>MKKGMLFSFVLTLLLVITACAGGDAETTDKEITVYTAVEDDMIEPYLSSFKEKYPDITVNIVRDSTGVITSKLLAEKDNPKADVVWGLAATSLLVADQEGMLEAYAPEGIERIADQYKDTTNEQPHWVGIDAWLTGIAVNTVELEEKGLEIPRTYEDLLDPQYEGMITMPNPASSGTGFLSVSGLMQLMGEDDAWNYMDKLHQNIGMYTHSGSKPGKLAAQGEYPIGITQGYRGIIEAQKGAPIETIFPEQGSGWDLEANALVKKETIKEEAKLFLDWAISDEAMKEYSENFAITTVPTDKPVPEGFPENPASQLIENDFNWAAENRDTILDEWTKRYDGKSAPK</sequence>
<dbReference type="STRING" id="1385510.GCA_000425205_00022"/>
<dbReference type="PIRSF" id="PIRSF002825">
    <property type="entry name" value="CfbpA"/>
    <property type="match status" value="1"/>
</dbReference>
<dbReference type="PANTHER" id="PTHR30006:SF2">
    <property type="entry name" value="ABC TRANSPORTER SUBSTRATE-BINDING PROTEIN"/>
    <property type="match status" value="1"/>
</dbReference>
<proteinExistence type="predicted"/>
<keyword evidence="2" id="KW-0479">Metal-binding</keyword>
<dbReference type="NCBIfam" id="TIGR03261">
    <property type="entry name" value="phnS2"/>
    <property type="match status" value="1"/>
</dbReference>
<dbReference type="Gene3D" id="3.40.190.10">
    <property type="entry name" value="Periplasmic binding protein-like II"/>
    <property type="match status" value="2"/>
</dbReference>
<dbReference type="CDD" id="cd13544">
    <property type="entry name" value="PBP2_Fbp_like_1"/>
    <property type="match status" value="1"/>
</dbReference>
<dbReference type="InterPro" id="IPR017663">
    <property type="entry name" value="ABC_2-AEP-bd"/>
</dbReference>
<name>A0A0A5GLA0_9BACI</name>
<feature type="chain" id="PRO_5039009803" evidence="3">
    <location>
        <begin position="22"/>
        <end position="345"/>
    </location>
</feature>
<dbReference type="PROSITE" id="PS51257">
    <property type="entry name" value="PROKAR_LIPOPROTEIN"/>
    <property type="match status" value="1"/>
</dbReference>
<evidence type="ECO:0000256" key="1">
    <source>
        <dbReference type="ARBA" id="ARBA00022729"/>
    </source>
</evidence>
<dbReference type="AlphaFoldDB" id="A0A0A5GLA0"/>
<evidence type="ECO:0000256" key="3">
    <source>
        <dbReference type="SAM" id="SignalP"/>
    </source>
</evidence>
<feature type="signal peptide" evidence="3">
    <location>
        <begin position="1"/>
        <end position="21"/>
    </location>
</feature>
<dbReference type="RefSeq" id="WP_081658137.1">
    <property type="nucleotide sequence ID" value="NZ_AULI01000001.1"/>
</dbReference>
<protein>
    <submittedName>
        <fullName evidence="4">Phosphonate ABC transporter substrate-binding protein</fullName>
    </submittedName>
</protein>
<dbReference type="GO" id="GO:0046872">
    <property type="term" value="F:metal ion binding"/>
    <property type="evidence" value="ECO:0007669"/>
    <property type="project" value="UniProtKB-KW"/>
</dbReference>
<dbReference type="eggNOG" id="COG1840">
    <property type="taxonomic scope" value="Bacteria"/>
</dbReference>
<dbReference type="GO" id="GO:0030976">
    <property type="term" value="F:thiamine pyrophosphate binding"/>
    <property type="evidence" value="ECO:0007669"/>
    <property type="project" value="TreeGrafter"/>
</dbReference>
<dbReference type="GO" id="GO:0030288">
    <property type="term" value="C:outer membrane-bounded periplasmic space"/>
    <property type="evidence" value="ECO:0007669"/>
    <property type="project" value="TreeGrafter"/>
</dbReference>
<gene>
    <name evidence="4" type="ORF">N781_02300</name>
</gene>
<feature type="binding site" evidence="2">
    <location>
        <position position="232"/>
    </location>
    <ligand>
        <name>Fe cation</name>
        <dbReference type="ChEBI" id="CHEBI:24875"/>
    </ligand>
</feature>